<evidence type="ECO:0000313" key="2">
    <source>
        <dbReference type="Proteomes" id="UP000258840"/>
    </source>
</evidence>
<dbReference type="EMBL" id="MF893341">
    <property type="protein sequence ID" value="ATN92967.1"/>
    <property type="molecule type" value="Genomic_DNA"/>
</dbReference>
<accession>A0A2Z2U7X7</accession>
<protein>
    <submittedName>
        <fullName evidence="1">Uncharacterized protein</fullName>
    </submittedName>
</protein>
<sequence>MAAFDWYDGLPREAALAAAGMPERVLDWDTVDGEEWGGKHDCTNANDFYIDPERPDEGYWIQTSYSYDNGIQSAYSDGIRLRRMMVEVTKMEPAYEAL</sequence>
<reference evidence="1 2" key="1">
    <citation type="journal article" date="2018" name="Arch. Virol.">
        <title>Genomic characterization of the novel Ralstonia phage RPSC1.</title>
        <authorList>
            <person name="Liao M."/>
        </authorList>
    </citation>
    <scope>NUCLEOTIDE SEQUENCE [LARGE SCALE GENOMIC DNA]</scope>
</reference>
<keyword evidence="2" id="KW-1185">Reference proteome</keyword>
<proteinExistence type="predicted"/>
<evidence type="ECO:0000313" key="1">
    <source>
        <dbReference type="EMBL" id="ATN92967.1"/>
    </source>
</evidence>
<name>A0A2Z2U7X7_9CAUD</name>
<dbReference type="Proteomes" id="UP000258840">
    <property type="component" value="Segment"/>
</dbReference>
<gene>
    <name evidence="1" type="ORF">RPSC1_36</name>
</gene>
<organism evidence="1 2">
    <name type="scientific">Ralstonia phage RPSC1</name>
    <dbReference type="NCBI Taxonomy" id="2041351"/>
    <lineage>
        <taxon>Viruses</taxon>
        <taxon>Duplodnaviria</taxon>
        <taxon>Heunggongvirae</taxon>
        <taxon>Uroviricota</taxon>
        <taxon>Caudoviricetes</taxon>
        <taxon>Autographivirales</taxon>
        <taxon>Autotranscriptaviridae</taxon>
        <taxon>Stompelvirus</taxon>
        <taxon>Stompelvirus RPSC1</taxon>
    </lineage>
</organism>